<comment type="caution">
    <text evidence="1">The sequence shown here is derived from an EMBL/GenBank/DDBJ whole genome shotgun (WGS) entry which is preliminary data.</text>
</comment>
<organism evidence="1 2">
    <name type="scientific">Thiovibrio frasassiensis</name>
    <dbReference type="NCBI Taxonomy" id="2984131"/>
    <lineage>
        <taxon>Bacteria</taxon>
        <taxon>Pseudomonadati</taxon>
        <taxon>Thermodesulfobacteriota</taxon>
        <taxon>Desulfobulbia</taxon>
        <taxon>Desulfobulbales</taxon>
        <taxon>Thiovibrionaceae</taxon>
        <taxon>Thiovibrio</taxon>
    </lineage>
</organism>
<keyword evidence="2" id="KW-1185">Reference proteome</keyword>
<name>A0A9X4RPW2_9BACT</name>
<accession>A0A9X4RPW2</accession>
<dbReference type="EMBL" id="JAPHEH010000001">
    <property type="protein sequence ID" value="MDG4475627.1"/>
    <property type="molecule type" value="Genomic_DNA"/>
</dbReference>
<gene>
    <name evidence="1" type="ORF">OLX77_05560</name>
</gene>
<dbReference type="Pfam" id="PF13689">
    <property type="entry name" value="DUF4154"/>
    <property type="match status" value="1"/>
</dbReference>
<dbReference type="Proteomes" id="UP001154240">
    <property type="component" value="Unassembled WGS sequence"/>
</dbReference>
<protein>
    <submittedName>
        <fullName evidence="1">YfiR family protein</fullName>
    </submittedName>
</protein>
<proteinExistence type="predicted"/>
<dbReference type="RefSeq" id="WP_307632600.1">
    <property type="nucleotide sequence ID" value="NZ_JAPHEH010000001.1"/>
</dbReference>
<evidence type="ECO:0000313" key="2">
    <source>
        <dbReference type="Proteomes" id="UP001154240"/>
    </source>
</evidence>
<reference evidence="1" key="2">
    <citation type="submission" date="2022-10" db="EMBL/GenBank/DDBJ databases">
        <authorList>
            <person name="Aronson H.S."/>
        </authorList>
    </citation>
    <scope>NUCLEOTIDE SEQUENCE</scope>
    <source>
        <strain evidence="1">RS19-109</strain>
    </source>
</reference>
<reference evidence="1" key="1">
    <citation type="journal article" date="2022" name="bioRxiv">
        <title>Thiovibrio frasassiensisgen. nov., sp. nov., an autotrophic, elemental sulfur disproportionating bacterium isolated from sulfidic karst sediment, and proposal of Thiovibrionaceae fam. nov.</title>
        <authorList>
            <person name="Aronson H."/>
            <person name="Thomas C."/>
            <person name="Bhattacharyya M."/>
            <person name="Eckstein S."/>
            <person name="Jensen S."/>
            <person name="Barco R."/>
            <person name="Macalady J."/>
            <person name="Amend J."/>
        </authorList>
    </citation>
    <scope>NUCLEOTIDE SEQUENCE</scope>
    <source>
        <strain evidence="1">RS19-109</strain>
    </source>
</reference>
<dbReference type="AlphaFoldDB" id="A0A9X4RPW2"/>
<sequence>MAEYTLKAAFLYNFVAFTKWPAEVGSPLNVCVYGPDPFGQDLDNKIQGQSVNGRSLAVKRITSVDGLGNCQIVFISRPVIGNLPRVLDSLHNKPVLTVADSPGAILEGVVLNMDTNMGKVTFKANLLAAQGNGLSLSSNLLRLATEVIK</sequence>
<dbReference type="InterPro" id="IPR025293">
    <property type="entry name" value="YfiR/HmsC-like"/>
</dbReference>
<evidence type="ECO:0000313" key="1">
    <source>
        <dbReference type="EMBL" id="MDG4475627.1"/>
    </source>
</evidence>